<evidence type="ECO:0000313" key="1">
    <source>
        <dbReference type="EMBL" id="KAH6937853.1"/>
    </source>
</evidence>
<accession>A0ACB7ST09</accession>
<gene>
    <name evidence="1" type="ORF">HPB50_004693</name>
</gene>
<organism evidence="1 2">
    <name type="scientific">Hyalomma asiaticum</name>
    <name type="common">Tick</name>
    <dbReference type="NCBI Taxonomy" id="266040"/>
    <lineage>
        <taxon>Eukaryota</taxon>
        <taxon>Metazoa</taxon>
        <taxon>Ecdysozoa</taxon>
        <taxon>Arthropoda</taxon>
        <taxon>Chelicerata</taxon>
        <taxon>Arachnida</taxon>
        <taxon>Acari</taxon>
        <taxon>Parasitiformes</taxon>
        <taxon>Ixodida</taxon>
        <taxon>Ixodoidea</taxon>
        <taxon>Ixodidae</taxon>
        <taxon>Hyalomminae</taxon>
        <taxon>Hyalomma</taxon>
    </lineage>
</organism>
<proteinExistence type="predicted"/>
<dbReference type="EMBL" id="CM023482">
    <property type="protein sequence ID" value="KAH6937853.1"/>
    <property type="molecule type" value="Genomic_DNA"/>
</dbReference>
<name>A0ACB7ST09_HYAAI</name>
<comment type="caution">
    <text evidence="1">The sequence shown here is derived from an EMBL/GenBank/DDBJ whole genome shotgun (WGS) entry which is preliminary data.</text>
</comment>
<evidence type="ECO:0000313" key="2">
    <source>
        <dbReference type="Proteomes" id="UP000821845"/>
    </source>
</evidence>
<dbReference type="Proteomes" id="UP000821845">
    <property type="component" value="Chromosome 2"/>
</dbReference>
<keyword evidence="2" id="KW-1185">Reference proteome</keyword>
<protein>
    <submittedName>
        <fullName evidence="1">Uncharacterized protein</fullName>
    </submittedName>
</protein>
<sequence length="171" mass="18388">MFDVVSSLPSAQDTQGIIVTRTCTKVCDMLAADTRERCGATEKGVKGDGAVETGDEAKQRSGLPSGEREHYTITGSPTERAFDEWDHVPSGQDNITEATRQAHNDDDRLLKKKKKKVERSVRGRMATKATSDGLYTGGPPDDPCGQAERPVYASAAAVKRASHTPGQGQAR</sequence>
<reference evidence="1" key="1">
    <citation type="submission" date="2020-05" db="EMBL/GenBank/DDBJ databases">
        <title>Large-scale comparative analyses of tick genomes elucidate their genetic diversity and vector capacities.</title>
        <authorList>
            <person name="Jia N."/>
            <person name="Wang J."/>
            <person name="Shi W."/>
            <person name="Du L."/>
            <person name="Sun Y."/>
            <person name="Zhan W."/>
            <person name="Jiang J."/>
            <person name="Wang Q."/>
            <person name="Zhang B."/>
            <person name="Ji P."/>
            <person name="Sakyi L.B."/>
            <person name="Cui X."/>
            <person name="Yuan T."/>
            <person name="Jiang B."/>
            <person name="Yang W."/>
            <person name="Lam T.T.-Y."/>
            <person name="Chang Q."/>
            <person name="Ding S."/>
            <person name="Wang X."/>
            <person name="Zhu J."/>
            <person name="Ruan X."/>
            <person name="Zhao L."/>
            <person name="Wei J."/>
            <person name="Que T."/>
            <person name="Du C."/>
            <person name="Cheng J."/>
            <person name="Dai P."/>
            <person name="Han X."/>
            <person name="Huang E."/>
            <person name="Gao Y."/>
            <person name="Liu J."/>
            <person name="Shao H."/>
            <person name="Ye R."/>
            <person name="Li L."/>
            <person name="Wei W."/>
            <person name="Wang X."/>
            <person name="Wang C."/>
            <person name="Yang T."/>
            <person name="Huo Q."/>
            <person name="Li W."/>
            <person name="Guo W."/>
            <person name="Chen H."/>
            <person name="Zhou L."/>
            <person name="Ni X."/>
            <person name="Tian J."/>
            <person name="Zhou Y."/>
            <person name="Sheng Y."/>
            <person name="Liu T."/>
            <person name="Pan Y."/>
            <person name="Xia L."/>
            <person name="Li J."/>
            <person name="Zhao F."/>
            <person name="Cao W."/>
        </authorList>
    </citation>
    <scope>NUCLEOTIDE SEQUENCE</scope>
    <source>
        <strain evidence="1">Hyas-2018</strain>
    </source>
</reference>